<dbReference type="PANTHER" id="PTHR42759">
    <property type="entry name" value="MOXR FAMILY PROTEIN"/>
    <property type="match status" value="1"/>
</dbReference>
<dbReference type="InterPro" id="IPR001270">
    <property type="entry name" value="ClpA/B"/>
</dbReference>
<dbReference type="PATRIC" id="fig|271065.3.peg.3599"/>
<dbReference type="InterPro" id="IPR041628">
    <property type="entry name" value="ChlI/MoxR_AAA_lid"/>
</dbReference>
<sequence>MLEEPPNFDLQWVYSRRLAGRVTAPSATQELFCRGDGRAFMNERLKLYPNNPNRQPFAELMLPITLKLNTIMTDRNLADWHNRAALFEQEINTAVIGLERPVRLVTTAIFARGHAMLEGDVGVGKTTLLRAVARGIGGAYERIEGTIDLMPNDLVYHTYINEAGKPQVDPGPILKHGEELSTFFFNEVNRARPQVHSLLLRVMAEKSVTAFNREHYFPHLQVFADRNRVEKDETFEIPSAARDRFMMELKIETPEDPALQRELMFNPRFYDVDALIETIQPGILPYRELNEISRQIQHHIQASETLQNYALQLWQATRFPKNFSIALDNVDMDRLILAGASARGAGMLMRAARVTAWLNGRTHVLPEDIREIFHETIAHRVFFNPTYELRRTLLAEQLSQKILQQVAAP</sequence>
<feature type="domain" description="AAA+ ATPase" evidence="1">
    <location>
        <begin position="111"/>
        <end position="255"/>
    </location>
</feature>
<dbReference type="STRING" id="1091494.MEALZ_3485"/>
<dbReference type="Pfam" id="PF07726">
    <property type="entry name" value="AAA_3"/>
    <property type="match status" value="1"/>
</dbReference>
<dbReference type="SMART" id="SM00382">
    <property type="entry name" value="AAA"/>
    <property type="match status" value="1"/>
</dbReference>
<dbReference type="InterPro" id="IPR003593">
    <property type="entry name" value="AAA+_ATPase"/>
</dbReference>
<protein>
    <submittedName>
        <fullName evidence="2">MxaR protein, predicted ATPase</fullName>
    </submittedName>
</protein>
<dbReference type="AlphaFoldDB" id="G4SV50"/>
<dbReference type="SUPFAM" id="SSF52540">
    <property type="entry name" value="P-loop containing nucleoside triphosphate hydrolases"/>
    <property type="match status" value="1"/>
</dbReference>
<dbReference type="InterPro" id="IPR027417">
    <property type="entry name" value="P-loop_NTPase"/>
</dbReference>
<dbReference type="Gene3D" id="3.40.50.300">
    <property type="entry name" value="P-loop containing nucleotide triphosphate hydrolases"/>
    <property type="match status" value="1"/>
</dbReference>
<gene>
    <name evidence="2" type="primary">mxaR</name>
    <name evidence="2" type="ordered locus">MEALZ_3485</name>
</gene>
<evidence type="ECO:0000313" key="3">
    <source>
        <dbReference type="Proteomes" id="UP000008315"/>
    </source>
</evidence>
<dbReference type="Gene3D" id="1.10.8.80">
    <property type="entry name" value="Magnesium chelatase subunit I, C-Terminal domain"/>
    <property type="match status" value="1"/>
</dbReference>
<evidence type="ECO:0000259" key="1">
    <source>
        <dbReference type="SMART" id="SM00382"/>
    </source>
</evidence>
<accession>G4SV50</accession>
<dbReference type="GO" id="GO:0005524">
    <property type="term" value="F:ATP binding"/>
    <property type="evidence" value="ECO:0007669"/>
    <property type="project" value="InterPro"/>
</dbReference>
<proteinExistence type="predicted"/>
<organism evidence="2 3">
    <name type="scientific">Methylotuvimicrobium alcaliphilum (strain DSM 19304 / NCIMB 14124 / VKM B-2133 / 20Z)</name>
    <name type="common">Methylomicrobium alcaliphilum</name>
    <dbReference type="NCBI Taxonomy" id="1091494"/>
    <lineage>
        <taxon>Bacteria</taxon>
        <taxon>Pseudomonadati</taxon>
        <taxon>Pseudomonadota</taxon>
        <taxon>Gammaproteobacteria</taxon>
        <taxon>Methylococcales</taxon>
        <taxon>Methylococcaceae</taxon>
        <taxon>Methylotuvimicrobium</taxon>
    </lineage>
</organism>
<dbReference type="Proteomes" id="UP000008315">
    <property type="component" value="Chromosome"/>
</dbReference>
<dbReference type="PRINTS" id="PR00300">
    <property type="entry name" value="CLPPROTEASEA"/>
</dbReference>
<name>G4SV50_META2</name>
<reference evidence="3" key="1">
    <citation type="journal article" date="2012" name="J. Bacteriol.">
        <title>Genome sequence of the haloalkaliphilic methanotrophic bacterium Methylomicrobium alcaliphilum 20Z.</title>
        <authorList>
            <person name="Vuilleumier S."/>
            <person name="Khmelenina V.N."/>
            <person name="Bringel F."/>
            <person name="Reshetnikov A.S."/>
            <person name="Lajus A."/>
            <person name="Mangenot S."/>
            <person name="Rouy Z."/>
            <person name="Op den Camp H.J."/>
            <person name="Jetten M.S."/>
            <person name="Dispirito A.A."/>
            <person name="Dunfield P."/>
            <person name="Klotz M.G."/>
            <person name="Semrau J.D."/>
            <person name="Stein L.Y."/>
            <person name="Barbe V."/>
            <person name="Medigue C."/>
            <person name="Trotsenko Y.A."/>
            <person name="Kalyuzhnaya M.G."/>
        </authorList>
    </citation>
    <scope>NUCLEOTIDE SEQUENCE [LARGE SCALE GENOMIC DNA]</scope>
    <source>
        <strain evidence="3">DSM 19304 / NCIMB 14124 / VKM B-2133 / 20Z</strain>
    </source>
</reference>
<dbReference type="KEGG" id="mah:MEALZ_3485"/>
<dbReference type="GO" id="GO:0016887">
    <property type="term" value="F:ATP hydrolysis activity"/>
    <property type="evidence" value="ECO:0007669"/>
    <property type="project" value="InterPro"/>
</dbReference>
<evidence type="ECO:0000313" key="2">
    <source>
        <dbReference type="EMBL" id="CCE25148.1"/>
    </source>
</evidence>
<dbReference type="CDD" id="cd00009">
    <property type="entry name" value="AAA"/>
    <property type="match status" value="1"/>
</dbReference>
<dbReference type="InterPro" id="IPR011703">
    <property type="entry name" value="ATPase_AAA-3"/>
</dbReference>
<dbReference type="EMBL" id="FO082060">
    <property type="protein sequence ID" value="CCE25148.1"/>
    <property type="molecule type" value="Genomic_DNA"/>
</dbReference>
<dbReference type="HOGENOM" id="CLU_034716_0_1_6"/>
<dbReference type="Pfam" id="PF17863">
    <property type="entry name" value="AAA_lid_2"/>
    <property type="match status" value="1"/>
</dbReference>
<dbReference type="PANTHER" id="PTHR42759:SF6">
    <property type="entry name" value="REGULATORY PROTEIN-RELATED"/>
    <property type="match status" value="1"/>
</dbReference>
<dbReference type="InterPro" id="IPR050764">
    <property type="entry name" value="CbbQ/NirQ/NorQ/GpvN"/>
</dbReference>
<keyword evidence="3" id="KW-1185">Reference proteome</keyword>